<evidence type="ECO:0000256" key="1">
    <source>
        <dbReference type="SAM" id="Coils"/>
    </source>
</evidence>
<protein>
    <recommendedName>
        <fullName evidence="2">CxC2-like cysteine cluster KDZ transposase-associated domain-containing protein</fullName>
    </recommendedName>
</protein>
<reference evidence="3" key="1">
    <citation type="submission" date="2022-06" db="EMBL/GenBank/DDBJ databases">
        <title>Genome Sequence of Candolleomyces eurysporus.</title>
        <authorList>
            <person name="Buettner E."/>
        </authorList>
    </citation>
    <scope>NUCLEOTIDE SEQUENCE</scope>
    <source>
        <strain evidence="3">VTCC 930004</strain>
    </source>
</reference>
<keyword evidence="1" id="KW-0175">Coiled coil</keyword>
<feature type="coiled-coil region" evidence="1">
    <location>
        <begin position="413"/>
        <end position="440"/>
    </location>
</feature>
<evidence type="ECO:0000313" key="3">
    <source>
        <dbReference type="EMBL" id="KAJ2925688.1"/>
    </source>
</evidence>
<dbReference type="Proteomes" id="UP001140091">
    <property type="component" value="Unassembled WGS sequence"/>
</dbReference>
<comment type="caution">
    <text evidence="3">The sequence shown here is derived from an EMBL/GenBank/DDBJ whole genome shotgun (WGS) entry which is preliminary data.</text>
</comment>
<feature type="domain" description="CxC2-like cysteine cluster KDZ transposase-associated" evidence="2">
    <location>
        <begin position="26"/>
        <end position="105"/>
    </location>
</feature>
<dbReference type="InterPro" id="IPR040521">
    <property type="entry name" value="KDZ"/>
</dbReference>
<dbReference type="EMBL" id="JANBPK010001131">
    <property type="protein sequence ID" value="KAJ2925688.1"/>
    <property type="molecule type" value="Genomic_DNA"/>
</dbReference>
<dbReference type="OrthoDB" id="3214502at2759"/>
<dbReference type="PANTHER" id="PTHR33096:SF1">
    <property type="entry name" value="CXC1-LIKE CYSTEINE CLUSTER ASSOCIATED WITH KDZ TRANSPOSASES DOMAIN-CONTAINING PROTEIN"/>
    <property type="match status" value="1"/>
</dbReference>
<gene>
    <name evidence="3" type="ORF">H1R20_g11409</name>
</gene>
<sequence length="701" mass="79208">MMKADPMFSADPSYGAKPLQQALGNGKVMTIVHTNGVHHLPVYPCMCEKKIDIDIQLLHSRLYPASSKDPSTAFTFEALKFFHLIKVQTHLSTENYSTLLRRLTNFIFPDETPDRQRELGRVWQQWNHLINLKRYGFGHTNRDRKPGKGDLALFCAACPQPNENLPDNWKDDPDSWKYRRYLVADGNFVLNHLRSHGLNKDKTVFLADGAGYMTQKARYDEYVERTNEGNEPSTCYEHRAVADKNKAKKGYDSTGLVAIACSRHGCFAPGSVVDMQKGERQLNVDYALTEACITTHAESTHGLLFAYDINCQYCVNFRRRIADSGLQFPPDLPVTYLIGLFHVHGHKEECLWRFAPSYLSPGAGVTSAEIIESLWSQLNGAANITRTMTVSHRQEMLDACIADINWRKLQGLVPFLIRQLKKAEEERDEAQASFEGVDEAVTPEQRDRWREQMTTANSRRAADPTSMDVYNISVKKVEPKKDVQARLMAQEQANNAQLGVTRWVAQAIELQEHQIQLADLISCHKRSPTPSQSVEIQKKREFILKKLNSIMSEGEVLFPQAKLEEMSGRAPILREICLCNNTCTCADEIAVTSNPRPKPSDVEHSLLPLPSCLDTRPIGWSHIIDVEEELRVGQANEALEALRVEIAHESYLYRANRGAASTGKKAKTRSYNAIGKVDRGIRNHVKSTLCSKKSNPSTQRQ</sequence>
<dbReference type="PANTHER" id="PTHR33096">
    <property type="entry name" value="CXC2 DOMAIN-CONTAINING PROTEIN"/>
    <property type="match status" value="1"/>
</dbReference>
<evidence type="ECO:0000259" key="2">
    <source>
        <dbReference type="Pfam" id="PF18803"/>
    </source>
</evidence>
<dbReference type="AlphaFoldDB" id="A0A9W8ME17"/>
<organism evidence="3 4">
    <name type="scientific">Candolleomyces eurysporus</name>
    <dbReference type="NCBI Taxonomy" id="2828524"/>
    <lineage>
        <taxon>Eukaryota</taxon>
        <taxon>Fungi</taxon>
        <taxon>Dikarya</taxon>
        <taxon>Basidiomycota</taxon>
        <taxon>Agaricomycotina</taxon>
        <taxon>Agaricomycetes</taxon>
        <taxon>Agaricomycetidae</taxon>
        <taxon>Agaricales</taxon>
        <taxon>Agaricineae</taxon>
        <taxon>Psathyrellaceae</taxon>
        <taxon>Candolleomyces</taxon>
    </lineage>
</organism>
<dbReference type="InterPro" id="IPR041457">
    <property type="entry name" value="CxC2_KDZ-assoc"/>
</dbReference>
<accession>A0A9W8ME17</accession>
<keyword evidence="4" id="KW-1185">Reference proteome</keyword>
<proteinExistence type="predicted"/>
<dbReference type="Pfam" id="PF18803">
    <property type="entry name" value="CxC2"/>
    <property type="match status" value="1"/>
</dbReference>
<evidence type="ECO:0000313" key="4">
    <source>
        <dbReference type="Proteomes" id="UP001140091"/>
    </source>
</evidence>
<name>A0A9W8ME17_9AGAR</name>
<feature type="non-terminal residue" evidence="3">
    <location>
        <position position="1"/>
    </location>
</feature>
<dbReference type="Pfam" id="PF18758">
    <property type="entry name" value="KDZ"/>
    <property type="match status" value="1"/>
</dbReference>